<evidence type="ECO:0000313" key="3">
    <source>
        <dbReference type="Proteomes" id="UP001303046"/>
    </source>
</evidence>
<evidence type="ECO:0000256" key="1">
    <source>
        <dbReference type="SAM" id="MobiDB-lite"/>
    </source>
</evidence>
<name>A0ABR1DPE9_NECAM</name>
<feature type="region of interest" description="Disordered" evidence="1">
    <location>
        <begin position="1"/>
        <end position="25"/>
    </location>
</feature>
<comment type="caution">
    <text evidence="2">The sequence shown here is derived from an EMBL/GenBank/DDBJ whole genome shotgun (WGS) entry which is preliminary data.</text>
</comment>
<dbReference type="Proteomes" id="UP001303046">
    <property type="component" value="Unassembled WGS sequence"/>
</dbReference>
<keyword evidence="3" id="KW-1185">Reference proteome</keyword>
<sequence>MVDDIRDVVGNYHNKNSECPPKTRTKMSEEQGIYQSAQTMHILTIKGVESPQRRVSQAEKEFDTSDIPNSRNRKPS</sequence>
<dbReference type="EMBL" id="JAVFWL010000004">
    <property type="protein sequence ID" value="KAK6752309.1"/>
    <property type="molecule type" value="Genomic_DNA"/>
</dbReference>
<evidence type="ECO:0000313" key="2">
    <source>
        <dbReference type="EMBL" id="KAK6752309.1"/>
    </source>
</evidence>
<reference evidence="2 3" key="1">
    <citation type="submission" date="2023-08" db="EMBL/GenBank/DDBJ databases">
        <title>A Necator americanus chromosomal reference genome.</title>
        <authorList>
            <person name="Ilik V."/>
            <person name="Petrzelkova K.J."/>
            <person name="Pardy F."/>
            <person name="Fuh T."/>
            <person name="Niatou-Singa F.S."/>
            <person name="Gouil Q."/>
            <person name="Baker L."/>
            <person name="Ritchie M.E."/>
            <person name="Jex A.R."/>
            <person name="Gazzola D."/>
            <person name="Li H."/>
            <person name="Toshio Fujiwara R."/>
            <person name="Zhan B."/>
            <person name="Aroian R.V."/>
            <person name="Pafco B."/>
            <person name="Schwarz E.M."/>
        </authorList>
    </citation>
    <scope>NUCLEOTIDE SEQUENCE [LARGE SCALE GENOMIC DNA]</scope>
    <source>
        <strain evidence="2 3">Aroian</strain>
        <tissue evidence="2">Whole animal</tissue>
    </source>
</reference>
<proteinExistence type="predicted"/>
<organism evidence="2 3">
    <name type="scientific">Necator americanus</name>
    <name type="common">Human hookworm</name>
    <dbReference type="NCBI Taxonomy" id="51031"/>
    <lineage>
        <taxon>Eukaryota</taxon>
        <taxon>Metazoa</taxon>
        <taxon>Ecdysozoa</taxon>
        <taxon>Nematoda</taxon>
        <taxon>Chromadorea</taxon>
        <taxon>Rhabditida</taxon>
        <taxon>Rhabditina</taxon>
        <taxon>Rhabditomorpha</taxon>
        <taxon>Strongyloidea</taxon>
        <taxon>Ancylostomatidae</taxon>
        <taxon>Bunostominae</taxon>
        <taxon>Necator</taxon>
    </lineage>
</organism>
<feature type="region of interest" description="Disordered" evidence="1">
    <location>
        <begin position="48"/>
        <end position="76"/>
    </location>
</feature>
<protein>
    <submittedName>
        <fullName evidence="2">Uncharacterized protein</fullName>
    </submittedName>
</protein>
<gene>
    <name evidence="2" type="primary">Necator_chrIV.g16916</name>
    <name evidence="2" type="ORF">RB195_003618</name>
</gene>
<accession>A0ABR1DPE9</accession>